<proteinExistence type="predicted"/>
<dbReference type="EMBL" id="GBXM01031977">
    <property type="protein sequence ID" value="JAH76600.1"/>
    <property type="molecule type" value="Transcribed_RNA"/>
</dbReference>
<dbReference type="AlphaFoldDB" id="A0A0E9VGN0"/>
<evidence type="ECO:0000313" key="1">
    <source>
        <dbReference type="EMBL" id="JAH76600.1"/>
    </source>
</evidence>
<accession>A0A0E9VGN0</accession>
<organism evidence="1">
    <name type="scientific">Anguilla anguilla</name>
    <name type="common">European freshwater eel</name>
    <name type="synonym">Muraena anguilla</name>
    <dbReference type="NCBI Taxonomy" id="7936"/>
    <lineage>
        <taxon>Eukaryota</taxon>
        <taxon>Metazoa</taxon>
        <taxon>Chordata</taxon>
        <taxon>Craniata</taxon>
        <taxon>Vertebrata</taxon>
        <taxon>Euteleostomi</taxon>
        <taxon>Actinopterygii</taxon>
        <taxon>Neopterygii</taxon>
        <taxon>Teleostei</taxon>
        <taxon>Anguilliformes</taxon>
        <taxon>Anguillidae</taxon>
        <taxon>Anguilla</taxon>
    </lineage>
</organism>
<reference evidence="1" key="1">
    <citation type="submission" date="2014-11" db="EMBL/GenBank/DDBJ databases">
        <authorList>
            <person name="Amaro Gonzalez C."/>
        </authorList>
    </citation>
    <scope>NUCLEOTIDE SEQUENCE</scope>
</reference>
<protein>
    <submittedName>
        <fullName evidence="1">Uncharacterized protein</fullName>
    </submittedName>
</protein>
<name>A0A0E9VGN0_ANGAN</name>
<sequence>MKCILKINAKGRICDSFVCLAEIISEWSF</sequence>
<reference evidence="1" key="2">
    <citation type="journal article" date="2015" name="Fish Shellfish Immunol.">
        <title>Early steps in the European eel (Anguilla anguilla)-Vibrio vulnificus interaction in the gills: Role of the RtxA13 toxin.</title>
        <authorList>
            <person name="Callol A."/>
            <person name="Pajuelo D."/>
            <person name="Ebbesson L."/>
            <person name="Teles M."/>
            <person name="MacKenzie S."/>
            <person name="Amaro C."/>
        </authorList>
    </citation>
    <scope>NUCLEOTIDE SEQUENCE</scope>
</reference>